<dbReference type="EMBL" id="JAAMFJ010000002">
    <property type="protein sequence ID" value="MBS9336346.1"/>
    <property type="molecule type" value="Genomic_DNA"/>
</dbReference>
<dbReference type="SUPFAM" id="SSF102712">
    <property type="entry name" value="JAB1/MPN domain"/>
    <property type="match status" value="1"/>
</dbReference>
<evidence type="ECO:0000256" key="1">
    <source>
        <dbReference type="ARBA" id="ARBA00010243"/>
    </source>
</evidence>
<sequence>MKKQVFSFYEALGEDAAVESARFDLYFPKGFDFLSLDSETAADFISENPRVNRALLHALFAGQQMQQHAQNRLISAKHSEVFGRFAQAEIGSLKQEQVFLASLNTQLDLIGWEVVFVGTLTEVSASPREIFQKALQKNAYAMIIAHNHPSGQVQPSVEDRRFTRRLSDLGEQLGLPLLDAFIVTKEAYWSMVEEEGGLVEEFPTKKRLPQPVLTRKMVN</sequence>
<reference evidence="8 9" key="1">
    <citation type="submission" date="2020-02" db="EMBL/GenBank/DDBJ databases">
        <title>Fructobacillus sp. isolated from paper mulberry of Taiwan.</title>
        <authorList>
            <person name="Lin S.-T."/>
        </authorList>
    </citation>
    <scope>NUCLEOTIDE SEQUENCE [LARGE SCALE GENOMIC DNA]</scope>
    <source>
        <strain evidence="8 9">M1-21</strain>
    </source>
</reference>
<name>A0ABS5QVC9_9LACO</name>
<dbReference type="InterPro" id="IPR001405">
    <property type="entry name" value="UPF0758"/>
</dbReference>
<evidence type="ECO:0000313" key="9">
    <source>
        <dbReference type="Proteomes" id="UP000735205"/>
    </source>
</evidence>
<comment type="caution">
    <text evidence="8">The sequence shown here is derived from an EMBL/GenBank/DDBJ whole genome shotgun (WGS) entry which is preliminary data.</text>
</comment>
<feature type="domain" description="MPN" evidence="7">
    <location>
        <begin position="75"/>
        <end position="197"/>
    </location>
</feature>
<protein>
    <submittedName>
        <fullName evidence="8">JAB domain-containing protein</fullName>
    </submittedName>
</protein>
<evidence type="ECO:0000256" key="2">
    <source>
        <dbReference type="ARBA" id="ARBA00022670"/>
    </source>
</evidence>
<evidence type="ECO:0000256" key="3">
    <source>
        <dbReference type="ARBA" id="ARBA00022723"/>
    </source>
</evidence>
<dbReference type="Gene3D" id="3.40.140.10">
    <property type="entry name" value="Cytidine Deaminase, domain 2"/>
    <property type="match status" value="1"/>
</dbReference>
<keyword evidence="3" id="KW-0479">Metal-binding</keyword>
<keyword evidence="4" id="KW-0378">Hydrolase</keyword>
<keyword evidence="6" id="KW-0482">Metalloprotease</keyword>
<dbReference type="PROSITE" id="PS01302">
    <property type="entry name" value="UPF0758"/>
    <property type="match status" value="1"/>
</dbReference>
<gene>
    <name evidence="8" type="ORF">G6R28_03750</name>
</gene>
<dbReference type="Proteomes" id="UP000735205">
    <property type="component" value="Unassembled WGS sequence"/>
</dbReference>
<comment type="similarity">
    <text evidence="1">Belongs to the UPF0758 family.</text>
</comment>
<dbReference type="RefSeq" id="WP_213792908.1">
    <property type="nucleotide sequence ID" value="NZ_JAAMFJ010000002.1"/>
</dbReference>
<evidence type="ECO:0000313" key="8">
    <source>
        <dbReference type="EMBL" id="MBS9336346.1"/>
    </source>
</evidence>
<dbReference type="InterPro" id="IPR020891">
    <property type="entry name" value="UPF0758_CS"/>
</dbReference>
<dbReference type="PANTHER" id="PTHR30471:SF3">
    <property type="entry name" value="UPF0758 PROTEIN YEES-RELATED"/>
    <property type="match status" value="1"/>
</dbReference>
<proteinExistence type="inferred from homology"/>
<accession>A0ABS5QVC9</accession>
<keyword evidence="2" id="KW-0645">Protease</keyword>
<dbReference type="PROSITE" id="PS50249">
    <property type="entry name" value="MPN"/>
    <property type="match status" value="1"/>
</dbReference>
<evidence type="ECO:0000259" key="7">
    <source>
        <dbReference type="PROSITE" id="PS50249"/>
    </source>
</evidence>
<dbReference type="Pfam" id="PF04002">
    <property type="entry name" value="RadC"/>
    <property type="match status" value="1"/>
</dbReference>
<dbReference type="CDD" id="cd08071">
    <property type="entry name" value="MPN_DUF2466"/>
    <property type="match status" value="1"/>
</dbReference>
<organism evidence="8 9">
    <name type="scientific">Fructobacillus papyrifericola</name>
    <dbReference type="NCBI Taxonomy" id="2713172"/>
    <lineage>
        <taxon>Bacteria</taxon>
        <taxon>Bacillati</taxon>
        <taxon>Bacillota</taxon>
        <taxon>Bacilli</taxon>
        <taxon>Lactobacillales</taxon>
        <taxon>Lactobacillaceae</taxon>
        <taxon>Fructobacillus</taxon>
    </lineage>
</organism>
<keyword evidence="9" id="KW-1185">Reference proteome</keyword>
<dbReference type="InterPro" id="IPR037518">
    <property type="entry name" value="MPN"/>
</dbReference>
<keyword evidence="5" id="KW-0862">Zinc</keyword>
<dbReference type="InterPro" id="IPR025657">
    <property type="entry name" value="RadC_JAB"/>
</dbReference>
<evidence type="ECO:0000256" key="5">
    <source>
        <dbReference type="ARBA" id="ARBA00022833"/>
    </source>
</evidence>
<dbReference type="PANTHER" id="PTHR30471">
    <property type="entry name" value="DNA REPAIR PROTEIN RADC"/>
    <property type="match status" value="1"/>
</dbReference>
<evidence type="ECO:0000256" key="6">
    <source>
        <dbReference type="ARBA" id="ARBA00023049"/>
    </source>
</evidence>
<evidence type="ECO:0000256" key="4">
    <source>
        <dbReference type="ARBA" id="ARBA00022801"/>
    </source>
</evidence>